<evidence type="ECO:0000256" key="3">
    <source>
        <dbReference type="SAM" id="MobiDB-lite"/>
    </source>
</evidence>
<reference evidence="4 5" key="1">
    <citation type="submission" date="2024-04" db="EMBL/GenBank/DDBJ databases">
        <title>Tritrichomonas musculus Genome.</title>
        <authorList>
            <person name="Alves-Ferreira E."/>
            <person name="Grigg M."/>
            <person name="Lorenzi H."/>
            <person name="Galac M."/>
        </authorList>
    </citation>
    <scope>NUCLEOTIDE SEQUENCE [LARGE SCALE GENOMIC DNA]</scope>
    <source>
        <strain evidence="4 5">EAF2021</strain>
    </source>
</reference>
<name>A0ABR2KGV6_9EUKA</name>
<proteinExistence type="inferred from homology"/>
<gene>
    <name evidence="4" type="ORF">M9Y10_035087</name>
</gene>
<accession>A0ABR2KGV6</accession>
<dbReference type="GO" id="GO:0016301">
    <property type="term" value="F:kinase activity"/>
    <property type="evidence" value="ECO:0007669"/>
    <property type="project" value="UniProtKB-KW"/>
</dbReference>
<evidence type="ECO:0000313" key="5">
    <source>
        <dbReference type="Proteomes" id="UP001470230"/>
    </source>
</evidence>
<comment type="caution">
    <text evidence="4">The sequence shown here is derived from an EMBL/GenBank/DDBJ whole genome shotgun (WGS) entry which is preliminary data.</text>
</comment>
<evidence type="ECO:0000256" key="2">
    <source>
        <dbReference type="PIRNR" id="PIRNR027110"/>
    </source>
</evidence>
<keyword evidence="4" id="KW-0808">Transferase</keyword>
<dbReference type="SUPFAM" id="SSF47954">
    <property type="entry name" value="Cyclin-like"/>
    <property type="match status" value="1"/>
</dbReference>
<dbReference type="Proteomes" id="UP001470230">
    <property type="component" value="Unassembled WGS sequence"/>
</dbReference>
<sequence length="209" mass="23948">MEEKESSSFASETNIRENNIKATEKKNQNIKEASVDDDTAAVLRVISFTLQQAAMQNDLLAGPNVTLTRFNTLAPPKISIFNYITFLREKTHTSKSCFIIAMILLDRLLRLQSGIQITPNTVHKLFLCSLMTASKFNTDLNLSNEAWAAIGGVRIEEMNILEIEFLFLLQFSINVKKDEYEQYNKELSEKAKLKPFRMPFEEEDINEDE</sequence>
<dbReference type="Pfam" id="PF08613">
    <property type="entry name" value="Cyclin"/>
    <property type="match status" value="1"/>
</dbReference>
<feature type="region of interest" description="Disordered" evidence="3">
    <location>
        <begin position="1"/>
        <end position="24"/>
    </location>
</feature>
<feature type="compositionally biased region" description="Basic and acidic residues" evidence="3">
    <location>
        <begin position="14"/>
        <end position="24"/>
    </location>
</feature>
<protein>
    <recommendedName>
        <fullName evidence="2">Cyclin</fullName>
    </recommendedName>
</protein>
<keyword evidence="4" id="KW-0418">Kinase</keyword>
<dbReference type="PANTHER" id="PTHR15615">
    <property type="match status" value="1"/>
</dbReference>
<dbReference type="Gene3D" id="1.10.472.10">
    <property type="entry name" value="Cyclin-like"/>
    <property type="match status" value="1"/>
</dbReference>
<evidence type="ECO:0000256" key="1">
    <source>
        <dbReference type="ARBA" id="ARBA00023127"/>
    </source>
</evidence>
<dbReference type="InterPro" id="IPR036915">
    <property type="entry name" value="Cyclin-like_sf"/>
</dbReference>
<keyword evidence="5" id="KW-1185">Reference proteome</keyword>
<evidence type="ECO:0000313" key="4">
    <source>
        <dbReference type="EMBL" id="KAK8890314.1"/>
    </source>
</evidence>
<dbReference type="PANTHER" id="PTHR15615:SF108">
    <property type="entry name" value="PROTEIN CNPPD1"/>
    <property type="match status" value="1"/>
</dbReference>
<dbReference type="InterPro" id="IPR012389">
    <property type="entry name" value="Cyclin_P/U"/>
</dbReference>
<comment type="similarity">
    <text evidence="2">Belongs to the cyclin family.</text>
</comment>
<dbReference type="CDD" id="cd20558">
    <property type="entry name" value="CYCLIN_ScPCL7-like"/>
    <property type="match status" value="1"/>
</dbReference>
<dbReference type="InterPro" id="IPR013922">
    <property type="entry name" value="Cyclin_PHO80-like"/>
</dbReference>
<keyword evidence="1 2" id="KW-0195">Cyclin</keyword>
<dbReference type="EMBL" id="JAPFFF010000005">
    <property type="protein sequence ID" value="KAK8890314.1"/>
    <property type="molecule type" value="Genomic_DNA"/>
</dbReference>
<dbReference type="PIRSF" id="PIRSF027110">
    <property type="entry name" value="PREG"/>
    <property type="match status" value="1"/>
</dbReference>
<organism evidence="4 5">
    <name type="scientific">Tritrichomonas musculus</name>
    <dbReference type="NCBI Taxonomy" id="1915356"/>
    <lineage>
        <taxon>Eukaryota</taxon>
        <taxon>Metamonada</taxon>
        <taxon>Parabasalia</taxon>
        <taxon>Tritrichomonadida</taxon>
        <taxon>Tritrichomonadidae</taxon>
        <taxon>Tritrichomonas</taxon>
    </lineage>
</organism>